<dbReference type="PROSITE" id="PS00028">
    <property type="entry name" value="ZINC_FINGER_C2H2_1"/>
    <property type="match status" value="1"/>
</dbReference>
<dbReference type="PANTHER" id="PTHR45848">
    <property type="entry name" value="DUAL SPECIFICITY PROTEIN PHOSPHATASE 12 FAMILY MEMBER"/>
    <property type="match status" value="1"/>
</dbReference>
<keyword evidence="4" id="KW-0904">Protein phosphatase</keyword>
<dbReference type="GO" id="GO:0004725">
    <property type="term" value="F:protein tyrosine phosphatase activity"/>
    <property type="evidence" value="ECO:0007669"/>
    <property type="project" value="UniProtKB-EC"/>
</dbReference>
<protein>
    <recommendedName>
        <fullName evidence="2">protein-tyrosine-phosphatase</fullName>
        <ecNumber evidence="2">3.1.3.48</ecNumber>
    </recommendedName>
</protein>
<evidence type="ECO:0000256" key="1">
    <source>
        <dbReference type="ARBA" id="ARBA00008601"/>
    </source>
</evidence>
<organism evidence="6 7">
    <name type="scientific">Adiantum capillus-veneris</name>
    <name type="common">Maidenhair fern</name>
    <dbReference type="NCBI Taxonomy" id="13818"/>
    <lineage>
        <taxon>Eukaryota</taxon>
        <taxon>Viridiplantae</taxon>
        <taxon>Streptophyta</taxon>
        <taxon>Embryophyta</taxon>
        <taxon>Tracheophyta</taxon>
        <taxon>Polypodiopsida</taxon>
        <taxon>Polypodiidae</taxon>
        <taxon>Polypodiales</taxon>
        <taxon>Pteridineae</taxon>
        <taxon>Pteridaceae</taxon>
        <taxon>Vittarioideae</taxon>
        <taxon>Adiantum</taxon>
    </lineage>
</organism>
<comment type="similarity">
    <text evidence="1">Belongs to the protein-tyrosine phosphatase family. Non-receptor class dual specificity subfamily.</text>
</comment>
<comment type="caution">
    <text evidence="6">The sequence shown here is derived from an EMBL/GenBank/DDBJ whole genome shotgun (WGS) entry which is preliminary data.</text>
</comment>
<name>A0A9D4ZC02_ADICA</name>
<dbReference type="EC" id="3.1.3.48" evidence="2"/>
<feature type="domain" description="C2H2-type" evidence="5">
    <location>
        <begin position="160"/>
        <end position="182"/>
    </location>
</feature>
<evidence type="ECO:0000256" key="3">
    <source>
        <dbReference type="ARBA" id="ARBA00022801"/>
    </source>
</evidence>
<reference evidence="6" key="1">
    <citation type="submission" date="2021-01" db="EMBL/GenBank/DDBJ databases">
        <title>Adiantum capillus-veneris genome.</title>
        <authorList>
            <person name="Fang Y."/>
            <person name="Liao Q."/>
        </authorList>
    </citation>
    <scope>NUCLEOTIDE SEQUENCE</scope>
    <source>
        <strain evidence="6">H3</strain>
        <tissue evidence="6">Leaf</tissue>
    </source>
</reference>
<dbReference type="OrthoDB" id="2017893at2759"/>
<dbReference type="EMBL" id="JABFUD020000016">
    <property type="protein sequence ID" value="KAI5068020.1"/>
    <property type="molecule type" value="Genomic_DNA"/>
</dbReference>
<evidence type="ECO:0000313" key="7">
    <source>
        <dbReference type="Proteomes" id="UP000886520"/>
    </source>
</evidence>
<gene>
    <name evidence="6" type="ORF">GOP47_0016365</name>
</gene>
<evidence type="ECO:0000259" key="5">
    <source>
        <dbReference type="PROSITE" id="PS00028"/>
    </source>
</evidence>
<sequence>MDRVSMKATLSLRQRAQEWEAVLSDSMAVDVFAYLLESPSPLPRPSSVSSCGKQWRAHVLLDLVKWVVCHRRPQPYHSSDIYSQHWTFQLHKCDSNSTSLQGRISRLSQGRFVGAFNIGEMMHDLRNFKSAAETALCAPPTGPHEQSQQAEMGTSLLYRCKKCRRIVACQDNVLTHEREGGHIPVRKKERSALGDETRAVNCTSVFVEPMQWMTAVQEGDVSGKLSCASCSARLGSFNWSGAQCSCGTWVVPAFQLHKSRMDASNC</sequence>
<keyword evidence="3" id="KW-0378">Hydrolase</keyword>
<accession>A0A9D4ZC02</accession>
<dbReference type="InterPro" id="IPR013087">
    <property type="entry name" value="Znf_C2H2_type"/>
</dbReference>
<proteinExistence type="inferred from homology"/>
<evidence type="ECO:0000313" key="6">
    <source>
        <dbReference type="EMBL" id="KAI5068020.1"/>
    </source>
</evidence>
<evidence type="ECO:0000256" key="2">
    <source>
        <dbReference type="ARBA" id="ARBA00013064"/>
    </source>
</evidence>
<dbReference type="GO" id="GO:0008138">
    <property type="term" value="F:protein tyrosine/serine/threonine phosphatase activity"/>
    <property type="evidence" value="ECO:0007669"/>
    <property type="project" value="TreeGrafter"/>
</dbReference>
<dbReference type="Proteomes" id="UP000886520">
    <property type="component" value="Chromosome 16"/>
</dbReference>
<dbReference type="PANTHER" id="PTHR45848:SF4">
    <property type="entry name" value="DUAL SPECIFICITY PROTEIN PHOSPHATASE 12"/>
    <property type="match status" value="1"/>
</dbReference>
<keyword evidence="7" id="KW-1185">Reference proteome</keyword>
<dbReference type="AlphaFoldDB" id="A0A9D4ZC02"/>
<evidence type="ECO:0000256" key="4">
    <source>
        <dbReference type="ARBA" id="ARBA00022912"/>
    </source>
</evidence>